<protein>
    <submittedName>
        <fullName evidence="3">HD domain-containing protein</fullName>
    </submittedName>
</protein>
<dbReference type="SUPFAM" id="SSF109604">
    <property type="entry name" value="HD-domain/PDEase-like"/>
    <property type="match status" value="1"/>
</dbReference>
<evidence type="ECO:0000313" key="4">
    <source>
        <dbReference type="Proteomes" id="UP000055611"/>
    </source>
</evidence>
<dbReference type="InterPro" id="IPR003607">
    <property type="entry name" value="HD/PDEase_dom"/>
</dbReference>
<evidence type="ECO:0000313" key="3">
    <source>
        <dbReference type="EMBL" id="TDT87902.1"/>
    </source>
</evidence>
<dbReference type="InterPro" id="IPR006674">
    <property type="entry name" value="HD_domain"/>
</dbReference>
<dbReference type="OrthoDB" id="9797344at2"/>
<dbReference type="EMBL" id="CP014206">
    <property type="protein sequence ID" value="AMK10194.1"/>
    <property type="molecule type" value="Genomic_DNA"/>
</dbReference>
<accession>A0A126QJQ1</accession>
<dbReference type="CDD" id="cd00077">
    <property type="entry name" value="HDc"/>
    <property type="match status" value="1"/>
</dbReference>
<organism evidence="3 5">
    <name type="scientific">Pseudodesulfovibrio indicus</name>
    <dbReference type="NCBI Taxonomy" id="1716143"/>
    <lineage>
        <taxon>Bacteria</taxon>
        <taxon>Pseudomonadati</taxon>
        <taxon>Thermodesulfobacteriota</taxon>
        <taxon>Desulfovibrionia</taxon>
        <taxon>Desulfovibrionales</taxon>
        <taxon>Desulfovibrionaceae</taxon>
    </lineage>
</organism>
<dbReference type="AlphaFoldDB" id="A0A126QJQ1"/>
<reference evidence="2 4" key="1">
    <citation type="journal article" date="2016" name="Front. Microbiol.">
        <title>Genome Sequence of the Piezophilic, Mesophilic Sulfate-Reducing Bacterium Desulfovibrio indicus J2T.</title>
        <authorList>
            <person name="Cao J."/>
            <person name="Maignien L."/>
            <person name="Shao Z."/>
            <person name="Alain K."/>
            <person name="Jebbar M."/>
        </authorList>
    </citation>
    <scope>NUCLEOTIDE SEQUENCE [LARGE SCALE GENOMIC DNA]</scope>
    <source>
        <strain evidence="2 4">J2</strain>
    </source>
</reference>
<gene>
    <name evidence="2" type="ORF">AWY79_03205</name>
    <name evidence="3" type="ORF">EDC59_10797</name>
</gene>
<evidence type="ECO:0000313" key="5">
    <source>
        <dbReference type="Proteomes" id="UP000295506"/>
    </source>
</evidence>
<dbReference type="Proteomes" id="UP000055611">
    <property type="component" value="Chromosome"/>
</dbReference>
<keyword evidence="4" id="KW-1185">Reference proteome</keyword>
<dbReference type="RefSeq" id="WP_066800183.1">
    <property type="nucleotide sequence ID" value="NZ_CP014206.1"/>
</dbReference>
<evidence type="ECO:0000259" key="1">
    <source>
        <dbReference type="SMART" id="SM00471"/>
    </source>
</evidence>
<dbReference type="Gene3D" id="1.10.3210.10">
    <property type="entry name" value="Hypothetical protein af1432"/>
    <property type="match status" value="1"/>
</dbReference>
<reference evidence="3 5" key="2">
    <citation type="submission" date="2019-03" db="EMBL/GenBank/DDBJ databases">
        <title>Genomic Encyclopedia of Type Strains, Phase IV (KMG-IV): sequencing the most valuable type-strain genomes for metagenomic binning, comparative biology and taxonomic classification.</title>
        <authorList>
            <person name="Goeker M."/>
        </authorList>
    </citation>
    <scope>NUCLEOTIDE SEQUENCE [LARGE SCALE GENOMIC DNA]</scope>
    <source>
        <strain evidence="3 5">DSM 101483</strain>
    </source>
</reference>
<dbReference type="Pfam" id="PF01966">
    <property type="entry name" value="HD"/>
    <property type="match status" value="1"/>
</dbReference>
<dbReference type="EMBL" id="SOBK01000007">
    <property type="protein sequence ID" value="TDT87902.1"/>
    <property type="molecule type" value="Genomic_DNA"/>
</dbReference>
<proteinExistence type="predicted"/>
<dbReference type="SMART" id="SM00471">
    <property type="entry name" value="HDc"/>
    <property type="match status" value="1"/>
</dbReference>
<dbReference type="KEGG" id="dej:AWY79_03205"/>
<feature type="domain" description="HD/PDEase" evidence="1">
    <location>
        <begin position="30"/>
        <end position="161"/>
    </location>
</feature>
<sequence length="261" mass="30007">MEPIERHCLEWLLAFAREHRDRTGGELRGLIQRKITHTMRVLAHARRILDELQPAPELRRAAEIAAILHDTARFPQLERRATFDDHAGYNHAVEGARILAGTDLLAPLGEKWRAVVLTAVRLHNLGVLPDDLTGEERTVTELLRDADKLDAIRNNLRHMDPKTLHGKALKSGLTWHETEVSPEVVRLTLDRQLIPFQSIKWSNDFILFLCNWLHDLHFPYPYRHLDRTGRFEELLGWLPDSGPFPEIKALLRADLARAARG</sequence>
<evidence type="ECO:0000313" key="2">
    <source>
        <dbReference type="EMBL" id="AMK10194.1"/>
    </source>
</evidence>
<dbReference type="Proteomes" id="UP000295506">
    <property type="component" value="Unassembled WGS sequence"/>
</dbReference>
<name>A0A126QJQ1_9BACT</name>